<evidence type="ECO:0000313" key="1">
    <source>
        <dbReference type="EMBL" id="PKY53069.1"/>
    </source>
</evidence>
<comment type="caution">
    <text evidence="1">The sequence shown here is derived from an EMBL/GenBank/DDBJ whole genome shotgun (WGS) entry which is preliminary data.</text>
</comment>
<dbReference type="EMBL" id="LLXI01001320">
    <property type="protein sequence ID" value="PKY53069.1"/>
    <property type="molecule type" value="Genomic_DNA"/>
</dbReference>
<accession>A0A2I1H2G2</accession>
<gene>
    <name evidence="1" type="ORF">RhiirA4_425750</name>
</gene>
<organism evidence="1 2">
    <name type="scientific">Rhizophagus irregularis</name>
    <dbReference type="NCBI Taxonomy" id="588596"/>
    <lineage>
        <taxon>Eukaryota</taxon>
        <taxon>Fungi</taxon>
        <taxon>Fungi incertae sedis</taxon>
        <taxon>Mucoromycota</taxon>
        <taxon>Glomeromycotina</taxon>
        <taxon>Glomeromycetes</taxon>
        <taxon>Glomerales</taxon>
        <taxon>Glomeraceae</taxon>
        <taxon>Rhizophagus</taxon>
    </lineage>
</organism>
<reference evidence="1 2" key="1">
    <citation type="submission" date="2015-10" db="EMBL/GenBank/DDBJ databases">
        <title>Genome analyses suggest a sexual origin of heterokaryosis in a supposedly ancient asexual fungus.</title>
        <authorList>
            <person name="Ropars J."/>
            <person name="Sedzielewska K."/>
            <person name="Noel J."/>
            <person name="Charron P."/>
            <person name="Farinelli L."/>
            <person name="Marton T."/>
            <person name="Kruger M."/>
            <person name="Pelin A."/>
            <person name="Brachmann A."/>
            <person name="Corradi N."/>
        </authorList>
    </citation>
    <scope>NUCLEOTIDE SEQUENCE [LARGE SCALE GENOMIC DNA]</scope>
    <source>
        <strain evidence="1 2">A4</strain>
    </source>
</reference>
<proteinExistence type="predicted"/>
<dbReference type="Proteomes" id="UP000234323">
    <property type="component" value="Unassembled WGS sequence"/>
</dbReference>
<name>A0A2I1H2G2_9GLOM</name>
<sequence>MTPLILCVLFSIYKNARTAKSNQKSDPGLTKKCIAGMASLYLCVLLVYMKIDIQKVFLKLGAPLGTAESPDDSQLLSDFSGDQLSIRQPDWYQIEKISYQPDINQIFLDI</sequence>
<evidence type="ECO:0000313" key="2">
    <source>
        <dbReference type="Proteomes" id="UP000234323"/>
    </source>
</evidence>
<keyword evidence="2" id="KW-1185">Reference proteome</keyword>
<protein>
    <submittedName>
        <fullName evidence="1">Uncharacterized protein</fullName>
    </submittedName>
</protein>
<dbReference type="AlphaFoldDB" id="A0A2I1H2G2"/>